<evidence type="ECO:0000313" key="1">
    <source>
        <dbReference type="EMBL" id="TDP37681.1"/>
    </source>
</evidence>
<dbReference type="Proteomes" id="UP000295087">
    <property type="component" value="Unassembled WGS sequence"/>
</dbReference>
<comment type="caution">
    <text evidence="1">The sequence shown here is derived from an EMBL/GenBank/DDBJ whole genome shotgun (WGS) entry which is preliminary data.</text>
</comment>
<accession>A0A4R6PI26</accession>
<keyword evidence="2" id="KW-1185">Reference proteome</keyword>
<sequence>MSEYGVQPWLVETFKFSTIRNWSAKSPTFVGLYLDPQENAIVLCVDEKSQIQALDRTAPTFADEDRYP</sequence>
<dbReference type="AlphaFoldDB" id="A0A4R6PI26"/>
<organism evidence="1 2">
    <name type="scientific">Nocardia ignorata</name>
    <dbReference type="NCBI Taxonomy" id="145285"/>
    <lineage>
        <taxon>Bacteria</taxon>
        <taxon>Bacillati</taxon>
        <taxon>Actinomycetota</taxon>
        <taxon>Actinomycetes</taxon>
        <taxon>Mycobacteriales</taxon>
        <taxon>Nocardiaceae</taxon>
        <taxon>Nocardia</taxon>
    </lineage>
</organism>
<reference evidence="1 2" key="1">
    <citation type="submission" date="2019-03" db="EMBL/GenBank/DDBJ databases">
        <title>Genomic Encyclopedia of Type Strains, Phase IV (KMG-IV): sequencing the most valuable type-strain genomes for metagenomic binning, comparative biology and taxonomic classification.</title>
        <authorList>
            <person name="Goeker M."/>
        </authorList>
    </citation>
    <scope>NUCLEOTIDE SEQUENCE [LARGE SCALE GENOMIC DNA]</scope>
    <source>
        <strain evidence="1 2">DSM 44496</strain>
    </source>
</reference>
<dbReference type="RefSeq" id="WP_067488390.1">
    <property type="nucleotide sequence ID" value="NZ_SNXK01000004.1"/>
</dbReference>
<protein>
    <submittedName>
        <fullName evidence="1">Uncharacterized protein</fullName>
    </submittedName>
</protein>
<gene>
    <name evidence="1" type="ORF">DFR75_10431</name>
</gene>
<proteinExistence type="predicted"/>
<dbReference type="EMBL" id="SNXK01000004">
    <property type="protein sequence ID" value="TDP37681.1"/>
    <property type="molecule type" value="Genomic_DNA"/>
</dbReference>
<evidence type="ECO:0000313" key="2">
    <source>
        <dbReference type="Proteomes" id="UP000295087"/>
    </source>
</evidence>
<name>A0A4R6PI26_NOCIG</name>